<evidence type="ECO:0000313" key="1">
    <source>
        <dbReference type="EMBL" id="GJT61701.1"/>
    </source>
</evidence>
<protein>
    <submittedName>
        <fullName evidence="1">Uncharacterized protein</fullName>
    </submittedName>
</protein>
<dbReference type="Proteomes" id="UP001151760">
    <property type="component" value="Unassembled WGS sequence"/>
</dbReference>
<dbReference type="PANTHER" id="PTHR33067:SF9">
    <property type="entry name" value="RNA-DIRECTED DNA POLYMERASE"/>
    <property type="match status" value="1"/>
</dbReference>
<organism evidence="1 2">
    <name type="scientific">Tanacetum coccineum</name>
    <dbReference type="NCBI Taxonomy" id="301880"/>
    <lineage>
        <taxon>Eukaryota</taxon>
        <taxon>Viridiplantae</taxon>
        <taxon>Streptophyta</taxon>
        <taxon>Embryophyta</taxon>
        <taxon>Tracheophyta</taxon>
        <taxon>Spermatophyta</taxon>
        <taxon>Magnoliopsida</taxon>
        <taxon>eudicotyledons</taxon>
        <taxon>Gunneridae</taxon>
        <taxon>Pentapetalae</taxon>
        <taxon>asterids</taxon>
        <taxon>campanulids</taxon>
        <taxon>Asterales</taxon>
        <taxon>Asteraceae</taxon>
        <taxon>Asteroideae</taxon>
        <taxon>Anthemideae</taxon>
        <taxon>Anthemidinae</taxon>
        <taxon>Tanacetum</taxon>
    </lineage>
</organism>
<dbReference type="PANTHER" id="PTHR33067">
    <property type="entry name" value="RNA-DIRECTED DNA POLYMERASE-RELATED"/>
    <property type="match status" value="1"/>
</dbReference>
<keyword evidence="2" id="KW-1185">Reference proteome</keyword>
<gene>
    <name evidence="1" type="ORF">Tco_1005234</name>
</gene>
<reference evidence="1" key="2">
    <citation type="submission" date="2022-01" db="EMBL/GenBank/DDBJ databases">
        <authorList>
            <person name="Yamashiro T."/>
            <person name="Shiraishi A."/>
            <person name="Satake H."/>
            <person name="Nakayama K."/>
        </authorList>
    </citation>
    <scope>NUCLEOTIDE SEQUENCE</scope>
</reference>
<accession>A0ABQ5FE58</accession>
<evidence type="ECO:0000313" key="2">
    <source>
        <dbReference type="Proteomes" id="UP001151760"/>
    </source>
</evidence>
<reference evidence="1" key="1">
    <citation type="journal article" date="2022" name="Int. J. Mol. Sci.">
        <title>Draft Genome of Tanacetum Coccineum: Genomic Comparison of Closely Related Tanacetum-Family Plants.</title>
        <authorList>
            <person name="Yamashiro T."/>
            <person name="Shiraishi A."/>
            <person name="Nakayama K."/>
            <person name="Satake H."/>
        </authorList>
    </citation>
    <scope>NUCLEOTIDE SEQUENCE</scope>
</reference>
<comment type="caution">
    <text evidence="1">The sequence shown here is derived from an EMBL/GenBank/DDBJ whole genome shotgun (WGS) entry which is preliminary data.</text>
</comment>
<proteinExistence type="predicted"/>
<dbReference type="EMBL" id="BQNB010017311">
    <property type="protein sequence ID" value="GJT61701.1"/>
    <property type="molecule type" value="Genomic_DNA"/>
</dbReference>
<sequence>MDETLYQAWERYNDLLFKCPQHDLNNHQKVQIFYKGLDIPSHKMVDSLGLIPMMPLAEALKSIKNIVDHSQNWYNGATTWQGSSNNSNDIAVITKRVNSLGHDMQILKENIHAIQVGCKICEGVHLTKEHHLKEDKKGKSEQLTQEILTSSMADEAKTKMRNEMKVKKEPVPFDSPNINQYDESTIPPIQFPGHLKEQEDEAQTFRTLKEKPIVEKDAIRLNDRCTTVLQSQPPPKENDPWSFTLPCLIGNSKIRSAMVDLGASINVMPFSMETHEEELELLLASDPQSSFTKIKEQSCIVNTNKKSEPFIQQLNPLLGISQSSNSSIKMREITLPQSKGIDTPVLGKFLLQRDGIRGLHESFYVVQWLLKYSKLQRNYKVFPTPYKLMHVSGAWLILGCKETFQARLVGCYTEYDEVTYDGRCCSRKQN</sequence>
<name>A0ABQ5FE58_9ASTR</name>